<evidence type="ECO:0000313" key="1">
    <source>
        <dbReference type="EMBL" id="KKL10676.1"/>
    </source>
</evidence>
<dbReference type="AlphaFoldDB" id="A0A0F9CYF7"/>
<name>A0A0F9CYF7_9ZZZZ</name>
<sequence>MATRIGIPGRDVELYVRFIDINGNLINADNTPLVTIYDSVGTIRQASTNIGVSLADDPGLYLLDYSIPLTGPDGYWQDVWTAKIGDETISSTFRFLVSSTGEIEQDVEPTFETGVIIPWDFTKEEVYGINILLRIVRARLKGDGVRKIRDGQEYTEEDCSVFTTSELICFLYNSLSTFNQYPHFTQFTFADSQLYTLFVDVISQGAVLLALAAQTLIERGREFSINDNGVTYQPPQVSEILNSQYNAQLADYKEKLKMIKLSLKPAPQSLGTFRITAISPSYLRLRHLRERQIV</sequence>
<comment type="caution">
    <text evidence="1">The sequence shown here is derived from an EMBL/GenBank/DDBJ whole genome shotgun (WGS) entry which is preliminary data.</text>
</comment>
<accession>A0A0F9CYF7</accession>
<organism evidence="1">
    <name type="scientific">marine sediment metagenome</name>
    <dbReference type="NCBI Taxonomy" id="412755"/>
    <lineage>
        <taxon>unclassified sequences</taxon>
        <taxon>metagenomes</taxon>
        <taxon>ecological metagenomes</taxon>
    </lineage>
</organism>
<proteinExistence type="predicted"/>
<dbReference type="EMBL" id="LAZR01041965">
    <property type="protein sequence ID" value="KKL10676.1"/>
    <property type="molecule type" value="Genomic_DNA"/>
</dbReference>
<reference evidence="1" key="1">
    <citation type="journal article" date="2015" name="Nature">
        <title>Complex archaea that bridge the gap between prokaryotes and eukaryotes.</title>
        <authorList>
            <person name="Spang A."/>
            <person name="Saw J.H."/>
            <person name="Jorgensen S.L."/>
            <person name="Zaremba-Niedzwiedzka K."/>
            <person name="Martijn J."/>
            <person name="Lind A.E."/>
            <person name="van Eijk R."/>
            <person name="Schleper C."/>
            <person name="Guy L."/>
            <person name="Ettema T.J."/>
        </authorList>
    </citation>
    <scope>NUCLEOTIDE SEQUENCE</scope>
</reference>
<gene>
    <name evidence="1" type="ORF">LCGC14_2553430</name>
</gene>
<protein>
    <submittedName>
        <fullName evidence="1">Uncharacterized protein</fullName>
    </submittedName>
</protein>